<feature type="non-terminal residue" evidence="1">
    <location>
        <position position="211"/>
    </location>
</feature>
<dbReference type="Proteomes" id="UP001595190">
    <property type="component" value="Unassembled WGS sequence"/>
</dbReference>
<sequence>MPSFASSGHQANPDLNLPSDFDWQVYVSAHTDLQSFSQARAEKHYASHGAAEGRLYSEKGIGHYIAELEAEHGKLPELFDWKEYIERYSDLSSLGSSYAAARHFLLHGRKEGRVPYQFDADLYRSLYFKGIQIPNDALLEHYQSIGKPAGAVATLDQLAQSEGLQDGYWLRFLNLEEFNLLNSRWVGEAANKQEALQAMIREGFERLAPIS</sequence>
<name>A0ABV6ZSE3_9HYPH</name>
<evidence type="ECO:0000313" key="2">
    <source>
        <dbReference type="Proteomes" id="UP001595190"/>
    </source>
</evidence>
<protein>
    <submittedName>
        <fullName evidence="1">Uncharacterized protein</fullName>
    </submittedName>
</protein>
<gene>
    <name evidence="1" type="ORF">ACETRX_36495</name>
</gene>
<dbReference type="EMBL" id="JBHGPK010000073">
    <property type="protein sequence ID" value="MFC2255093.1"/>
    <property type="molecule type" value="Genomic_DNA"/>
</dbReference>
<reference evidence="1 2" key="1">
    <citation type="submission" date="2024-09" db="EMBL/GenBank/DDBJ databases">
        <title>Description of Labrys sedimenti sp. nov., isolated from a diclofenac-degrading enrichment culture, and genome-based reclassification of Labrys portucalensis as a later heterotypic synonym of Labrys neptuniae.</title>
        <authorList>
            <person name="Tancsics A."/>
            <person name="Csepanyi A."/>
        </authorList>
    </citation>
    <scope>NUCLEOTIDE SEQUENCE [LARGE SCALE GENOMIC DNA]</scope>
    <source>
        <strain evidence="1 2">LMG 23412</strain>
    </source>
</reference>
<comment type="caution">
    <text evidence="1">The sequence shown here is derived from an EMBL/GenBank/DDBJ whole genome shotgun (WGS) entry which is preliminary data.</text>
</comment>
<accession>A0ABV6ZSE3</accession>
<organism evidence="1 2">
    <name type="scientific">Labrys neptuniae</name>
    <dbReference type="NCBI Taxonomy" id="376174"/>
    <lineage>
        <taxon>Bacteria</taxon>
        <taxon>Pseudomonadati</taxon>
        <taxon>Pseudomonadota</taxon>
        <taxon>Alphaproteobacteria</taxon>
        <taxon>Hyphomicrobiales</taxon>
        <taxon>Xanthobacteraceae</taxon>
        <taxon>Labrys</taxon>
    </lineage>
</organism>
<proteinExistence type="predicted"/>
<evidence type="ECO:0000313" key="1">
    <source>
        <dbReference type="EMBL" id="MFC2255093.1"/>
    </source>
</evidence>